<comment type="similarity">
    <text evidence="2">Belongs to the ABC transporter superfamily. ABCG family. Eye pigment precursor importer (TC 3.A.1.204) subfamily.</text>
</comment>
<organism evidence="12 13">
    <name type="scientific">Panicum miliaceum</name>
    <name type="common">Proso millet</name>
    <name type="synonym">Broomcorn millet</name>
    <dbReference type="NCBI Taxonomy" id="4540"/>
    <lineage>
        <taxon>Eukaryota</taxon>
        <taxon>Viridiplantae</taxon>
        <taxon>Streptophyta</taxon>
        <taxon>Embryophyta</taxon>
        <taxon>Tracheophyta</taxon>
        <taxon>Spermatophyta</taxon>
        <taxon>Magnoliopsida</taxon>
        <taxon>Liliopsida</taxon>
        <taxon>Poales</taxon>
        <taxon>Poaceae</taxon>
        <taxon>PACMAD clade</taxon>
        <taxon>Panicoideae</taxon>
        <taxon>Panicodae</taxon>
        <taxon>Paniceae</taxon>
        <taxon>Panicinae</taxon>
        <taxon>Panicum</taxon>
        <taxon>Panicum sect. Panicum</taxon>
    </lineage>
</organism>
<keyword evidence="5" id="KW-0547">Nucleotide-binding</keyword>
<gene>
    <name evidence="12" type="ORF">C2845_PM15G01920</name>
</gene>
<evidence type="ECO:0000256" key="3">
    <source>
        <dbReference type="ARBA" id="ARBA00022448"/>
    </source>
</evidence>
<keyword evidence="3" id="KW-0813">Transport</keyword>
<feature type="region of interest" description="Disordered" evidence="9">
    <location>
        <begin position="265"/>
        <end position="285"/>
    </location>
</feature>
<keyword evidence="6" id="KW-0067">ATP-binding</keyword>
<dbReference type="FunFam" id="3.40.50.300:FF:000367">
    <property type="entry name" value="ABC transporter G family member 24"/>
    <property type="match status" value="1"/>
</dbReference>
<dbReference type="GO" id="GO:0016020">
    <property type="term" value="C:membrane"/>
    <property type="evidence" value="ECO:0007669"/>
    <property type="project" value="UniProtKB-SubCell"/>
</dbReference>
<comment type="caution">
    <text evidence="12">The sequence shown here is derived from an EMBL/GenBank/DDBJ whole genome shotgun (WGS) entry which is preliminary data.</text>
</comment>
<dbReference type="OrthoDB" id="66620at2759"/>
<evidence type="ECO:0000256" key="5">
    <source>
        <dbReference type="ARBA" id="ARBA00022741"/>
    </source>
</evidence>
<evidence type="ECO:0000256" key="7">
    <source>
        <dbReference type="ARBA" id="ARBA00022989"/>
    </source>
</evidence>
<evidence type="ECO:0000256" key="2">
    <source>
        <dbReference type="ARBA" id="ARBA00005814"/>
    </source>
</evidence>
<dbReference type="InterPro" id="IPR027417">
    <property type="entry name" value="P-loop_NTPase"/>
</dbReference>
<feature type="transmembrane region" description="Helical" evidence="10">
    <location>
        <begin position="1196"/>
        <end position="1214"/>
    </location>
</feature>
<dbReference type="STRING" id="4540.A0A3L6QAM6"/>
<evidence type="ECO:0000256" key="10">
    <source>
        <dbReference type="SAM" id="Phobius"/>
    </source>
</evidence>
<dbReference type="InterPro" id="IPR017871">
    <property type="entry name" value="ABC_transporter-like_CS"/>
</dbReference>
<evidence type="ECO:0000256" key="4">
    <source>
        <dbReference type="ARBA" id="ARBA00022692"/>
    </source>
</evidence>
<dbReference type="PROSITE" id="PS00211">
    <property type="entry name" value="ABC_TRANSPORTER_1"/>
    <property type="match status" value="1"/>
</dbReference>
<proteinExistence type="inferred from homology"/>
<sequence length="1246" mass="138218">MAFFLVSGEEKVVEVVEKLVDVLLCLSSGELREEGKGWERRLLCVRGQQQEKEGAPGEVEIGWGLVGMPHFAPVNRWARPPLFLLLAFAFTRGASGEGRAAGGDGLQSGPRAPGPRHLQAIGACRLALLRSLDGRQKETRGGGSSEARGRAEQRPEAEGRRRPRVAVGHAPGWWELPARAVDGRVAAELRRGGGARPRPTELRGRLCGGGSSPRGLWTGERRRSSGVVVGRARGGSRSPVVGGAGVGRRRGVLREREREVEAVRRRRREEEVERGGAREHLEAEVREEEAARRRRLLGFLLLLLAGVARAQQSPLLPVPPAPPLAPALSAVEKQLNNLTNNVAGTISDKFSFCVADPEKDWNEAFNYTSNLAFVDKCLQDTQGDLPQRLCTPSEVTFYFSSLYDRDGDKNINLKTNINCNISSWGKGCDPGWACATDPVPDPRRHDSINIPLRRNCQACCEGFFCPRGLTCMLPCPLGSYCPRATANETTGLCDPALKKSSAQLVTTVQPQQKEILVAVGTIADWVPPLKKGALCLLLLIIYNCSDKFLSIRERRKAKSRDNAIQLARQQVKAHEGWKAARQFARRHVNGMQSHLSRTFSRRKSFRQQVFPDNSSRRVQEAPLMGQDKTQEMSDSAVFAAESTNEITEVMPSVIVDVSDEEVVAAKDKPVSKGKHRSTHTQVFKYAYGKIEKEKFRQQENKNLTFTGVIDMVKDQQKEITRTLLKVEFRDLTLMLGKKKLLRSINGELRPGRVTAVMGPSGAGKTTFLNAVTGKVNGYKVTGSVLVNGKNVNIRSYKKIIGFVPQDDIVHGNLTVEENLWFSAKCRLSARMKHHDKVLIVERVIDSLDLQGIRNSLVGTVEKRGISGGQRKRVNVGIEMVMEPSLLILDEPTSGLDSSSSQLLLRALRHEALEGVNVCAVVHQPSYTLYNMFDDLILLAKGGLMVYNGPVKTVEDYFTTLGIHVPDRVNPPDHYIDILQGIVKPESGIKVKHLPVHWMLYNGYEVPSDMQDDLKEIGEQTPQISSSPSISESTPHCLPLRNAFTEERDRLEHHLSKPKDLSSRKTPGIFIQYKYYLGRVTKQRLREAKLLAVDFLILGLAGICLGTIAKLSDKTFGMPGYIYTIIAVSLLCKIAALRSFSLERLQYFRERESGMSSLEYFLARDTIDHFSTVVKPIIYLSMFYYFNNPRSTIADNYIVLLALVYCVTGIGYTFASCFSPGSAQLVSWGLDGGIRGHDFVEEAMTIV</sequence>
<feature type="transmembrane region" description="Helical" evidence="10">
    <location>
        <begin position="1160"/>
        <end position="1184"/>
    </location>
</feature>
<dbReference type="GO" id="GO:0005524">
    <property type="term" value="F:ATP binding"/>
    <property type="evidence" value="ECO:0007669"/>
    <property type="project" value="UniProtKB-KW"/>
</dbReference>
<keyword evidence="4 10" id="KW-0812">Transmembrane</keyword>
<dbReference type="InterPro" id="IPR003439">
    <property type="entry name" value="ABC_transporter-like_ATP-bd"/>
</dbReference>
<evidence type="ECO:0000256" key="6">
    <source>
        <dbReference type="ARBA" id="ARBA00022840"/>
    </source>
</evidence>
<feature type="region of interest" description="Disordered" evidence="9">
    <location>
        <begin position="134"/>
        <end position="165"/>
    </location>
</feature>
<feature type="transmembrane region" description="Helical" evidence="10">
    <location>
        <begin position="1089"/>
        <end position="1108"/>
    </location>
</feature>
<dbReference type="CDD" id="cd03213">
    <property type="entry name" value="ABCG_EPDR"/>
    <property type="match status" value="1"/>
</dbReference>
<dbReference type="GO" id="GO:0140359">
    <property type="term" value="F:ABC-type transporter activity"/>
    <property type="evidence" value="ECO:0007669"/>
    <property type="project" value="InterPro"/>
</dbReference>
<feature type="region of interest" description="Disordered" evidence="9">
    <location>
        <begin position="98"/>
        <end position="117"/>
    </location>
</feature>
<evidence type="ECO:0000313" key="13">
    <source>
        <dbReference type="Proteomes" id="UP000275267"/>
    </source>
</evidence>
<feature type="transmembrane region" description="Helical" evidence="10">
    <location>
        <begin position="1120"/>
        <end position="1139"/>
    </location>
</feature>
<feature type="compositionally biased region" description="Basic and acidic residues" evidence="9">
    <location>
        <begin position="147"/>
        <end position="160"/>
    </location>
</feature>
<dbReference type="PROSITE" id="PS50893">
    <property type="entry name" value="ABC_TRANSPORTER_2"/>
    <property type="match status" value="1"/>
</dbReference>
<dbReference type="InterPro" id="IPR043926">
    <property type="entry name" value="ABCG_dom"/>
</dbReference>
<dbReference type="PANTHER" id="PTHR48041:SF77">
    <property type="entry name" value="OS04G0194500 PROTEIN"/>
    <property type="match status" value="1"/>
</dbReference>
<protein>
    <submittedName>
        <fullName evidence="12">ABC transporter G family member 28-like</fullName>
    </submittedName>
</protein>
<evidence type="ECO:0000313" key="12">
    <source>
        <dbReference type="EMBL" id="RLM75679.1"/>
    </source>
</evidence>
<feature type="region of interest" description="Disordered" evidence="9">
    <location>
        <begin position="190"/>
        <end position="225"/>
    </location>
</feature>
<keyword evidence="7 10" id="KW-1133">Transmembrane helix</keyword>
<dbReference type="Pfam" id="PF00005">
    <property type="entry name" value="ABC_tran"/>
    <property type="match status" value="1"/>
</dbReference>
<name>A0A3L6QAM6_PANMI</name>
<keyword evidence="8 10" id="KW-0472">Membrane</keyword>
<comment type="subcellular location">
    <subcellularLocation>
        <location evidence="1">Membrane</location>
        <topology evidence="1">Multi-pass membrane protein</topology>
    </subcellularLocation>
</comment>
<dbReference type="GO" id="GO:0016887">
    <property type="term" value="F:ATP hydrolysis activity"/>
    <property type="evidence" value="ECO:0007669"/>
    <property type="project" value="InterPro"/>
</dbReference>
<keyword evidence="13" id="KW-1185">Reference proteome</keyword>
<dbReference type="PANTHER" id="PTHR48041">
    <property type="entry name" value="ABC TRANSPORTER G FAMILY MEMBER 28"/>
    <property type="match status" value="1"/>
</dbReference>
<accession>A0A3L6QAM6</accession>
<evidence type="ECO:0000256" key="8">
    <source>
        <dbReference type="ARBA" id="ARBA00023136"/>
    </source>
</evidence>
<evidence type="ECO:0000259" key="11">
    <source>
        <dbReference type="PROSITE" id="PS50893"/>
    </source>
</evidence>
<reference evidence="13" key="1">
    <citation type="journal article" date="2019" name="Nat. Commun.">
        <title>The genome of broomcorn millet.</title>
        <authorList>
            <person name="Zou C."/>
            <person name="Miki D."/>
            <person name="Li D."/>
            <person name="Tang Q."/>
            <person name="Xiao L."/>
            <person name="Rajput S."/>
            <person name="Deng P."/>
            <person name="Jia W."/>
            <person name="Huang R."/>
            <person name="Zhang M."/>
            <person name="Sun Y."/>
            <person name="Hu J."/>
            <person name="Fu X."/>
            <person name="Schnable P.S."/>
            <person name="Li F."/>
            <person name="Zhang H."/>
            <person name="Feng B."/>
            <person name="Zhu X."/>
            <person name="Liu R."/>
            <person name="Schnable J.C."/>
            <person name="Zhu J.-K."/>
            <person name="Zhang H."/>
        </authorList>
    </citation>
    <scope>NUCLEOTIDE SEQUENCE [LARGE SCALE GENOMIC DNA]</scope>
</reference>
<dbReference type="AlphaFoldDB" id="A0A3L6QAM6"/>
<dbReference type="EMBL" id="PQIB02000013">
    <property type="protein sequence ID" value="RLM75679.1"/>
    <property type="molecule type" value="Genomic_DNA"/>
</dbReference>
<feature type="domain" description="ABC transporter" evidence="11">
    <location>
        <begin position="726"/>
        <end position="965"/>
    </location>
</feature>
<evidence type="ECO:0000256" key="1">
    <source>
        <dbReference type="ARBA" id="ARBA00004141"/>
    </source>
</evidence>
<evidence type="ECO:0000256" key="9">
    <source>
        <dbReference type="SAM" id="MobiDB-lite"/>
    </source>
</evidence>
<dbReference type="InterPro" id="IPR003593">
    <property type="entry name" value="AAA+_ATPase"/>
</dbReference>
<dbReference type="SMART" id="SM00382">
    <property type="entry name" value="AAA"/>
    <property type="match status" value="1"/>
</dbReference>
<dbReference type="Pfam" id="PF19055">
    <property type="entry name" value="ABC2_membrane_7"/>
    <property type="match status" value="1"/>
</dbReference>
<dbReference type="Proteomes" id="UP000275267">
    <property type="component" value="Unassembled WGS sequence"/>
</dbReference>
<dbReference type="SUPFAM" id="SSF52540">
    <property type="entry name" value="P-loop containing nucleoside triphosphate hydrolases"/>
    <property type="match status" value="1"/>
</dbReference>
<dbReference type="InterPro" id="IPR050352">
    <property type="entry name" value="ABCG_transporters"/>
</dbReference>
<dbReference type="Gene3D" id="3.40.50.300">
    <property type="entry name" value="P-loop containing nucleotide triphosphate hydrolases"/>
    <property type="match status" value="1"/>
</dbReference>